<evidence type="ECO:0000313" key="2">
    <source>
        <dbReference type="Proteomes" id="UP000030645"/>
    </source>
</evidence>
<dbReference type="EMBL" id="KE345836">
    <property type="protein sequence ID" value="EXC18344.1"/>
    <property type="molecule type" value="Genomic_DNA"/>
</dbReference>
<sequence>MREGLGFEIWEIKCKGFEGGGGGDDAECGNGQVRVALNATKGKRVDFDELSRPNSDPNLFFLNPNP</sequence>
<proteinExistence type="predicted"/>
<reference evidence="2" key="1">
    <citation type="submission" date="2013-01" db="EMBL/GenBank/DDBJ databases">
        <title>Draft Genome Sequence of a Mulberry Tree, Morus notabilis C.K. Schneid.</title>
        <authorList>
            <person name="He N."/>
            <person name="Zhao S."/>
        </authorList>
    </citation>
    <scope>NUCLEOTIDE SEQUENCE</scope>
</reference>
<protein>
    <submittedName>
        <fullName evidence="1">Uncharacterized protein</fullName>
    </submittedName>
</protein>
<evidence type="ECO:0000313" key="1">
    <source>
        <dbReference type="EMBL" id="EXC18344.1"/>
    </source>
</evidence>
<accession>W9RZ00</accession>
<keyword evidence="2" id="KW-1185">Reference proteome</keyword>
<organism evidence="1 2">
    <name type="scientific">Morus notabilis</name>
    <dbReference type="NCBI Taxonomy" id="981085"/>
    <lineage>
        <taxon>Eukaryota</taxon>
        <taxon>Viridiplantae</taxon>
        <taxon>Streptophyta</taxon>
        <taxon>Embryophyta</taxon>
        <taxon>Tracheophyta</taxon>
        <taxon>Spermatophyta</taxon>
        <taxon>Magnoliopsida</taxon>
        <taxon>eudicotyledons</taxon>
        <taxon>Gunneridae</taxon>
        <taxon>Pentapetalae</taxon>
        <taxon>rosids</taxon>
        <taxon>fabids</taxon>
        <taxon>Rosales</taxon>
        <taxon>Moraceae</taxon>
        <taxon>Moreae</taxon>
        <taxon>Morus</taxon>
    </lineage>
</organism>
<name>W9RZ00_9ROSA</name>
<dbReference type="Proteomes" id="UP000030645">
    <property type="component" value="Unassembled WGS sequence"/>
</dbReference>
<dbReference type="AlphaFoldDB" id="W9RZ00"/>
<gene>
    <name evidence="1" type="ORF">L484_005697</name>
</gene>